<evidence type="ECO:0000313" key="4">
    <source>
        <dbReference type="EMBL" id="MFK0522141.1"/>
    </source>
</evidence>
<dbReference type="PROSITE" id="PS51186">
    <property type="entry name" value="GNAT"/>
    <property type="match status" value="1"/>
</dbReference>
<gene>
    <name evidence="4" type="ORF">ACINKY_07985</name>
</gene>
<dbReference type="SUPFAM" id="SSF55729">
    <property type="entry name" value="Acyl-CoA N-acyltransferases (Nat)"/>
    <property type="match status" value="1"/>
</dbReference>
<dbReference type="InterPro" id="IPR000182">
    <property type="entry name" value="GNAT_dom"/>
</dbReference>
<dbReference type="RefSeq" id="WP_402873354.1">
    <property type="nucleotide sequence ID" value="NZ_JBIYSL010000002.1"/>
</dbReference>
<sequence>MSPNLLVREAVKEDVPFLIELNDQFNGVRRSRKEVETDLLNGREVIVVAVMEERVVGFACGQIYKSFCYAEHQAEITEMYIQESARRNGLAGMMIERLEGIFIHSGVKHVNILTGNKNAKAIKTYEKAGYDREDELVFAKELE</sequence>
<dbReference type="CDD" id="cd04301">
    <property type="entry name" value="NAT_SF"/>
    <property type="match status" value="1"/>
</dbReference>
<dbReference type="GO" id="GO:0016746">
    <property type="term" value="F:acyltransferase activity"/>
    <property type="evidence" value="ECO:0007669"/>
    <property type="project" value="UniProtKB-KW"/>
</dbReference>
<dbReference type="PANTHER" id="PTHR43877">
    <property type="entry name" value="AMINOALKYLPHOSPHONATE N-ACETYLTRANSFERASE-RELATED-RELATED"/>
    <property type="match status" value="1"/>
</dbReference>
<organism evidence="4 5">
    <name type="scientific">Paenibacillus illinoisensis</name>
    <dbReference type="NCBI Taxonomy" id="59845"/>
    <lineage>
        <taxon>Bacteria</taxon>
        <taxon>Bacillati</taxon>
        <taxon>Bacillota</taxon>
        <taxon>Bacilli</taxon>
        <taxon>Bacillales</taxon>
        <taxon>Paenibacillaceae</taxon>
        <taxon>Paenibacillus</taxon>
    </lineage>
</organism>
<proteinExistence type="predicted"/>
<evidence type="ECO:0000256" key="1">
    <source>
        <dbReference type="ARBA" id="ARBA00022679"/>
    </source>
</evidence>
<comment type="caution">
    <text evidence="4">The sequence shown here is derived from an EMBL/GenBank/DDBJ whole genome shotgun (WGS) entry which is preliminary data.</text>
</comment>
<protein>
    <submittedName>
        <fullName evidence="4">GNAT family N-acetyltransferase</fullName>
        <ecNumber evidence="4">2.3.-.-</ecNumber>
    </submittedName>
</protein>
<evidence type="ECO:0000256" key="2">
    <source>
        <dbReference type="ARBA" id="ARBA00023315"/>
    </source>
</evidence>
<dbReference type="EC" id="2.3.-.-" evidence="4"/>
<keyword evidence="2 4" id="KW-0012">Acyltransferase</keyword>
<dbReference type="InterPro" id="IPR050832">
    <property type="entry name" value="Bact_Acetyltransf"/>
</dbReference>
<keyword evidence="1 4" id="KW-0808">Transferase</keyword>
<dbReference type="Proteomes" id="UP001618531">
    <property type="component" value="Unassembled WGS sequence"/>
</dbReference>
<keyword evidence="5" id="KW-1185">Reference proteome</keyword>
<evidence type="ECO:0000313" key="5">
    <source>
        <dbReference type="Proteomes" id="UP001618531"/>
    </source>
</evidence>
<dbReference type="Pfam" id="PF00583">
    <property type="entry name" value="Acetyltransf_1"/>
    <property type="match status" value="1"/>
</dbReference>
<dbReference type="InterPro" id="IPR016181">
    <property type="entry name" value="Acyl_CoA_acyltransferase"/>
</dbReference>
<dbReference type="Gene3D" id="3.40.630.30">
    <property type="match status" value="1"/>
</dbReference>
<evidence type="ECO:0000259" key="3">
    <source>
        <dbReference type="PROSITE" id="PS51186"/>
    </source>
</evidence>
<name>A0ABW8HRP1_9BACL</name>
<accession>A0ABW8HRP1</accession>
<feature type="domain" description="N-acetyltransferase" evidence="3">
    <location>
        <begin position="5"/>
        <end position="143"/>
    </location>
</feature>
<reference evidence="4 5" key="1">
    <citation type="submission" date="2024-11" db="EMBL/GenBank/DDBJ databases">
        <title>Identification and Characterization of a Novel Fosfomycin Bacillithiol Transferase FosB8 in Paenibacillus illinoisensis.</title>
        <authorList>
            <person name="Lu W."/>
        </authorList>
    </citation>
    <scope>NUCLEOTIDE SEQUENCE [LARGE SCALE GENOMIC DNA]</scope>
    <source>
        <strain evidence="4 5">WP77</strain>
    </source>
</reference>
<dbReference type="EMBL" id="JBIYSL010000002">
    <property type="protein sequence ID" value="MFK0522141.1"/>
    <property type="molecule type" value="Genomic_DNA"/>
</dbReference>